<dbReference type="PROSITE" id="PS00150">
    <property type="entry name" value="ACYLPHOSPHATASE_1"/>
    <property type="match status" value="1"/>
</dbReference>
<dbReference type="InterPro" id="IPR001792">
    <property type="entry name" value="Acylphosphatase-like_dom"/>
</dbReference>
<feature type="active site" evidence="5">
    <location>
        <position position="18"/>
    </location>
</feature>
<evidence type="ECO:0000256" key="4">
    <source>
        <dbReference type="ARBA" id="ARBA00047645"/>
    </source>
</evidence>
<dbReference type="GO" id="GO:0003998">
    <property type="term" value="F:acylphosphatase activity"/>
    <property type="evidence" value="ECO:0007669"/>
    <property type="project" value="UniProtKB-EC"/>
</dbReference>
<keyword evidence="10" id="KW-1185">Reference proteome</keyword>
<evidence type="ECO:0000256" key="1">
    <source>
        <dbReference type="ARBA" id="ARBA00005614"/>
    </source>
</evidence>
<dbReference type="SUPFAM" id="SSF54975">
    <property type="entry name" value="Acylphosphatase/BLUF domain-like"/>
    <property type="match status" value="1"/>
</dbReference>
<dbReference type="PANTHER" id="PTHR47268:SF4">
    <property type="entry name" value="ACYLPHOSPHATASE"/>
    <property type="match status" value="1"/>
</dbReference>
<evidence type="ECO:0000259" key="8">
    <source>
        <dbReference type="PROSITE" id="PS51160"/>
    </source>
</evidence>
<name>A0A9X4BJA3_9GAMM</name>
<dbReference type="Gene3D" id="3.30.70.100">
    <property type="match status" value="1"/>
</dbReference>
<dbReference type="EMBL" id="JAOVZO020000019">
    <property type="protein sequence ID" value="MDC8014876.1"/>
    <property type="molecule type" value="Genomic_DNA"/>
</dbReference>
<comment type="caution">
    <text evidence="9">The sequence shown here is derived from an EMBL/GenBank/DDBJ whole genome shotgun (WGS) entry which is preliminary data.</text>
</comment>
<gene>
    <name evidence="9" type="ORF">OD750_020205</name>
</gene>
<dbReference type="InterPro" id="IPR020456">
    <property type="entry name" value="Acylphosphatase"/>
</dbReference>
<dbReference type="InterPro" id="IPR036046">
    <property type="entry name" value="Acylphosphatase-like_dom_sf"/>
</dbReference>
<evidence type="ECO:0000256" key="6">
    <source>
        <dbReference type="RuleBase" id="RU000553"/>
    </source>
</evidence>
<dbReference type="InterPro" id="IPR017968">
    <property type="entry name" value="Acylphosphatase_CS"/>
</dbReference>
<evidence type="ECO:0000313" key="10">
    <source>
        <dbReference type="Proteomes" id="UP001139971"/>
    </source>
</evidence>
<comment type="catalytic activity">
    <reaction evidence="4 5 6">
        <text>an acyl phosphate + H2O = a carboxylate + phosphate + H(+)</text>
        <dbReference type="Rhea" id="RHEA:14965"/>
        <dbReference type="ChEBI" id="CHEBI:15377"/>
        <dbReference type="ChEBI" id="CHEBI:15378"/>
        <dbReference type="ChEBI" id="CHEBI:29067"/>
        <dbReference type="ChEBI" id="CHEBI:43474"/>
        <dbReference type="ChEBI" id="CHEBI:59918"/>
        <dbReference type="EC" id="3.6.1.7"/>
    </reaction>
</comment>
<evidence type="ECO:0000256" key="2">
    <source>
        <dbReference type="ARBA" id="ARBA00012150"/>
    </source>
</evidence>
<dbReference type="Proteomes" id="UP001139971">
    <property type="component" value="Unassembled WGS sequence"/>
</dbReference>
<reference evidence="9" key="1">
    <citation type="submission" date="2023-02" db="EMBL/GenBank/DDBJ databases">
        <title>Tahibacter soli sp. nov. isolated from soil.</title>
        <authorList>
            <person name="Baek J.H."/>
            <person name="Lee J.K."/>
            <person name="Choi D.G."/>
            <person name="Jeon C.O."/>
        </authorList>
    </citation>
    <scope>NUCLEOTIDE SEQUENCE</scope>
    <source>
        <strain evidence="9">BL</strain>
    </source>
</reference>
<sequence length="88" mass="9637">MSAARFLVSGRVQGVFFRASTRQVALKLDLSGYAKNLPDGRVEVLAVGEPERIAELERWLAHGPPLCKVDSLRREDVVAEPSDGFATL</sequence>
<dbReference type="EC" id="3.6.1.7" evidence="2 5"/>
<dbReference type="PROSITE" id="PS51160">
    <property type="entry name" value="ACYLPHOSPHATASE_3"/>
    <property type="match status" value="1"/>
</dbReference>
<dbReference type="NCBIfam" id="NF011022">
    <property type="entry name" value="PRK14451.1"/>
    <property type="match status" value="1"/>
</dbReference>
<dbReference type="PANTHER" id="PTHR47268">
    <property type="entry name" value="ACYLPHOSPHATASE"/>
    <property type="match status" value="1"/>
</dbReference>
<organism evidence="9 10">
    <name type="scientific">Tahibacter soli</name>
    <dbReference type="NCBI Taxonomy" id="2983605"/>
    <lineage>
        <taxon>Bacteria</taxon>
        <taxon>Pseudomonadati</taxon>
        <taxon>Pseudomonadota</taxon>
        <taxon>Gammaproteobacteria</taxon>
        <taxon>Lysobacterales</taxon>
        <taxon>Rhodanobacteraceae</taxon>
        <taxon>Tahibacter</taxon>
    </lineage>
</organism>
<evidence type="ECO:0000313" key="9">
    <source>
        <dbReference type="EMBL" id="MDC8014876.1"/>
    </source>
</evidence>
<dbReference type="Pfam" id="PF00708">
    <property type="entry name" value="Acylphosphatase"/>
    <property type="match status" value="1"/>
</dbReference>
<protein>
    <recommendedName>
        <fullName evidence="3 5">Acylphosphatase</fullName>
        <ecNumber evidence="2 5">3.6.1.7</ecNumber>
    </recommendedName>
</protein>
<proteinExistence type="inferred from homology"/>
<keyword evidence="5 6" id="KW-0378">Hydrolase</keyword>
<evidence type="ECO:0000256" key="7">
    <source>
        <dbReference type="RuleBase" id="RU004168"/>
    </source>
</evidence>
<comment type="similarity">
    <text evidence="1 7">Belongs to the acylphosphatase family.</text>
</comment>
<feature type="active site" evidence="5">
    <location>
        <position position="36"/>
    </location>
</feature>
<dbReference type="AlphaFoldDB" id="A0A9X4BJA3"/>
<accession>A0A9X4BJA3</accession>
<dbReference type="RefSeq" id="WP_263540884.1">
    <property type="nucleotide sequence ID" value="NZ_JAOVZO020000019.1"/>
</dbReference>
<dbReference type="PROSITE" id="PS00151">
    <property type="entry name" value="ACYLPHOSPHATASE_2"/>
    <property type="match status" value="1"/>
</dbReference>
<evidence type="ECO:0000256" key="5">
    <source>
        <dbReference type="PROSITE-ProRule" id="PRU00520"/>
    </source>
</evidence>
<evidence type="ECO:0000256" key="3">
    <source>
        <dbReference type="ARBA" id="ARBA00015991"/>
    </source>
</evidence>
<feature type="domain" description="Acylphosphatase-like" evidence="8">
    <location>
        <begin position="3"/>
        <end position="88"/>
    </location>
</feature>